<proteinExistence type="predicted"/>
<reference evidence="1 2" key="1">
    <citation type="submission" date="2013-01" db="EMBL/GenBank/DDBJ databases">
        <authorList>
            <person name="Harkins D.M."/>
            <person name="Durkin A.S."/>
            <person name="Brinkac L.M."/>
            <person name="Haft D.H."/>
            <person name="Selengut J.D."/>
            <person name="Sanka R."/>
            <person name="DePew J."/>
            <person name="Purushe J."/>
            <person name="Picardeau M."/>
            <person name="Werts C."/>
            <person name="Goarant C."/>
            <person name="Vinetz J.M."/>
            <person name="Sutton G.G."/>
            <person name="Nierman W.C."/>
            <person name="Fouts D.E."/>
        </authorList>
    </citation>
    <scope>NUCLEOTIDE SEQUENCE [LARGE SCALE GENOMIC DNA]</scope>
    <source>
        <strain evidence="1 2">200701872</strain>
    </source>
</reference>
<evidence type="ECO:0000313" key="1">
    <source>
        <dbReference type="EMBL" id="EMP06609.1"/>
    </source>
</evidence>
<protein>
    <submittedName>
        <fullName evidence="1">Uncharacterized protein</fullName>
    </submittedName>
</protein>
<gene>
    <name evidence="1" type="ORF">LEP1GSC124_0417</name>
</gene>
<organism evidence="1 2">
    <name type="scientific">Leptospira interrogans serovar Pyrogenes str. 200701872</name>
    <dbReference type="NCBI Taxonomy" id="1193029"/>
    <lineage>
        <taxon>Bacteria</taxon>
        <taxon>Pseudomonadati</taxon>
        <taxon>Spirochaetota</taxon>
        <taxon>Spirochaetia</taxon>
        <taxon>Leptospirales</taxon>
        <taxon>Leptospiraceae</taxon>
        <taxon>Leptospira</taxon>
    </lineage>
</organism>
<name>M7A762_LEPIR</name>
<dbReference type="AlphaFoldDB" id="M7A762"/>
<comment type="caution">
    <text evidence="1">The sequence shown here is derived from an EMBL/GenBank/DDBJ whole genome shotgun (WGS) entry which is preliminary data.</text>
</comment>
<dbReference type="EMBL" id="AKWN02000329">
    <property type="protein sequence ID" value="EMP06609.1"/>
    <property type="molecule type" value="Genomic_DNA"/>
</dbReference>
<dbReference type="Proteomes" id="UP000012117">
    <property type="component" value="Unassembled WGS sequence"/>
</dbReference>
<evidence type="ECO:0000313" key="2">
    <source>
        <dbReference type="Proteomes" id="UP000012117"/>
    </source>
</evidence>
<feature type="non-terminal residue" evidence="1">
    <location>
        <position position="33"/>
    </location>
</feature>
<accession>M7A762</accession>
<sequence>MESLDKDRGIRHWRIQTATPYKFLLADKRLVGV</sequence>